<name>A0AAD4DCN0_9FUNG</name>
<evidence type="ECO:0000313" key="1">
    <source>
        <dbReference type="EMBL" id="KAG0274476.1"/>
    </source>
</evidence>
<protein>
    <submittedName>
        <fullName evidence="1">Uncharacterized protein</fullName>
    </submittedName>
</protein>
<accession>A0AAD4DCN0</accession>
<dbReference type="EMBL" id="JAAAIL010000598">
    <property type="protein sequence ID" value="KAG0274476.1"/>
    <property type="molecule type" value="Genomic_DNA"/>
</dbReference>
<organism evidence="1 2">
    <name type="scientific">Linnemannia exigua</name>
    <dbReference type="NCBI Taxonomy" id="604196"/>
    <lineage>
        <taxon>Eukaryota</taxon>
        <taxon>Fungi</taxon>
        <taxon>Fungi incertae sedis</taxon>
        <taxon>Mucoromycota</taxon>
        <taxon>Mortierellomycotina</taxon>
        <taxon>Mortierellomycetes</taxon>
        <taxon>Mortierellales</taxon>
        <taxon>Mortierellaceae</taxon>
        <taxon>Linnemannia</taxon>
    </lineage>
</organism>
<proteinExistence type="predicted"/>
<dbReference type="AlphaFoldDB" id="A0AAD4DCN0"/>
<sequence>MGKKLRDFFYSPFGRGMDIDRNAVAKCERDYDKIKFDVQHGPGSRCKLSSSEDDVVLHYVNESVFQWLKKMRQ</sequence>
<comment type="caution">
    <text evidence="1">The sequence shown here is derived from an EMBL/GenBank/DDBJ whole genome shotgun (WGS) entry which is preliminary data.</text>
</comment>
<evidence type="ECO:0000313" key="2">
    <source>
        <dbReference type="Proteomes" id="UP001194580"/>
    </source>
</evidence>
<dbReference type="Proteomes" id="UP001194580">
    <property type="component" value="Unassembled WGS sequence"/>
</dbReference>
<reference evidence="1" key="1">
    <citation type="journal article" date="2020" name="Fungal Divers.">
        <title>Resolving the Mortierellaceae phylogeny through synthesis of multi-gene phylogenetics and phylogenomics.</title>
        <authorList>
            <person name="Vandepol N."/>
            <person name="Liber J."/>
            <person name="Desiro A."/>
            <person name="Na H."/>
            <person name="Kennedy M."/>
            <person name="Barry K."/>
            <person name="Grigoriev I.V."/>
            <person name="Miller A.N."/>
            <person name="O'Donnell K."/>
            <person name="Stajich J.E."/>
            <person name="Bonito G."/>
        </authorList>
    </citation>
    <scope>NUCLEOTIDE SEQUENCE</scope>
    <source>
        <strain evidence="1">NRRL 28262</strain>
    </source>
</reference>
<keyword evidence="2" id="KW-1185">Reference proteome</keyword>
<gene>
    <name evidence="1" type="ORF">BGZ95_009733</name>
</gene>